<feature type="region of interest" description="Disordered" evidence="1">
    <location>
        <begin position="1"/>
        <end position="38"/>
    </location>
</feature>
<evidence type="ECO:0000256" key="2">
    <source>
        <dbReference type="SAM" id="Phobius"/>
    </source>
</evidence>
<accession>A0A366M641</accession>
<gene>
    <name evidence="3" type="ORF">DP939_00155</name>
</gene>
<feature type="transmembrane region" description="Helical" evidence="2">
    <location>
        <begin position="324"/>
        <end position="346"/>
    </location>
</feature>
<evidence type="ECO:0008006" key="5">
    <source>
        <dbReference type="Google" id="ProtNLM"/>
    </source>
</evidence>
<protein>
    <recommendedName>
        <fullName evidence="5">Type II secretion system protein GspF domain-containing protein</fullName>
    </recommendedName>
</protein>
<name>A0A366M641_9ACTN</name>
<organism evidence="3 4">
    <name type="scientific">Spongiactinospora rosea</name>
    <dbReference type="NCBI Taxonomy" id="2248750"/>
    <lineage>
        <taxon>Bacteria</taxon>
        <taxon>Bacillati</taxon>
        <taxon>Actinomycetota</taxon>
        <taxon>Actinomycetes</taxon>
        <taxon>Streptosporangiales</taxon>
        <taxon>Streptosporangiaceae</taxon>
        <taxon>Spongiactinospora</taxon>
    </lineage>
</organism>
<feature type="transmembrane region" description="Helical" evidence="2">
    <location>
        <begin position="172"/>
        <end position="193"/>
    </location>
</feature>
<feature type="compositionally biased region" description="Basic residues" evidence="1">
    <location>
        <begin position="1"/>
        <end position="13"/>
    </location>
</feature>
<dbReference type="Proteomes" id="UP000253303">
    <property type="component" value="Unassembled WGS sequence"/>
</dbReference>
<dbReference type="PANTHER" id="PTHR35007:SF1">
    <property type="entry name" value="PILUS ASSEMBLY PROTEIN"/>
    <property type="match status" value="1"/>
</dbReference>
<evidence type="ECO:0000256" key="1">
    <source>
        <dbReference type="SAM" id="MobiDB-lite"/>
    </source>
</evidence>
<dbReference type="AlphaFoldDB" id="A0A366M641"/>
<dbReference type="EMBL" id="QMEY01000001">
    <property type="protein sequence ID" value="RBQ21190.1"/>
    <property type="molecule type" value="Genomic_DNA"/>
</dbReference>
<keyword evidence="2" id="KW-0472">Membrane</keyword>
<evidence type="ECO:0000313" key="3">
    <source>
        <dbReference type="EMBL" id="RBQ21190.1"/>
    </source>
</evidence>
<reference evidence="3 4" key="1">
    <citation type="submission" date="2018-06" db="EMBL/GenBank/DDBJ databases">
        <title>Sphaerisporangium craniellae sp. nov., isolated from a marine sponge in the South China Sea.</title>
        <authorList>
            <person name="Li L."/>
        </authorList>
    </citation>
    <scope>NUCLEOTIDE SEQUENCE [LARGE SCALE GENOMIC DNA]</scope>
    <source>
        <strain evidence="3 4">LHW63015</strain>
    </source>
</reference>
<sequence length="347" mass="36872">MDPRNPRRLHRDRARTADVRGSVRHTARPGGAGDRGPVLRGRAVVAAPPRHLLRRTAFPVWPGAAAMNASAVVAGMLCGMGAVVVVSELLPAPPNLVQALERIEGAEARGSDRLHRLAVRLARLPIPRDDLALLGVSVERFTFQRVVFLLAGLAIPVPLNLLSTLLGVPVPWAVPVGASLILGALFALLPDLAARRQARERRGEFRAALATYLDMVALERAAGAGPHQALQSPADVCTGWVFARLAQVLEQAKRSGEQPWRGLADLGEQVGIPELSELADIAEGAGTEGTRVLSTLLAKAQSMRTAALTDARATANSRTSEMPVAIGVSVFGFLLLVCFPAVYRILS</sequence>
<keyword evidence="2" id="KW-0812">Transmembrane</keyword>
<feature type="transmembrane region" description="Helical" evidence="2">
    <location>
        <begin position="146"/>
        <end position="166"/>
    </location>
</feature>
<evidence type="ECO:0000313" key="4">
    <source>
        <dbReference type="Proteomes" id="UP000253303"/>
    </source>
</evidence>
<dbReference type="PANTHER" id="PTHR35007">
    <property type="entry name" value="INTEGRAL MEMBRANE PROTEIN-RELATED"/>
    <property type="match status" value="1"/>
</dbReference>
<keyword evidence="4" id="KW-1185">Reference proteome</keyword>
<proteinExistence type="predicted"/>
<keyword evidence="2" id="KW-1133">Transmembrane helix</keyword>
<comment type="caution">
    <text evidence="3">The sequence shown here is derived from an EMBL/GenBank/DDBJ whole genome shotgun (WGS) entry which is preliminary data.</text>
</comment>